<dbReference type="OrthoDB" id="9807423at2"/>
<evidence type="ECO:0000313" key="2">
    <source>
        <dbReference type="EMBL" id="AZR07268.1"/>
    </source>
</evidence>
<dbReference type="Pfam" id="PF24963">
    <property type="entry name" value="DUF7768"/>
    <property type="match status" value="1"/>
</dbReference>
<feature type="domain" description="DUF7768" evidence="1">
    <location>
        <begin position="37"/>
        <end position="133"/>
    </location>
</feature>
<name>A0A3Q9GMQ4_9ACTO</name>
<evidence type="ECO:0000313" key="3">
    <source>
        <dbReference type="Proteomes" id="UP000275951"/>
    </source>
</evidence>
<proteinExistence type="predicted"/>
<protein>
    <submittedName>
        <fullName evidence="2">DUF4406 domain-containing protein</fullName>
    </submittedName>
</protein>
<dbReference type="RefSeq" id="WP_053793943.1">
    <property type="nucleotide sequence ID" value="NZ_CP012649.1"/>
</dbReference>
<organism evidence="2 3">
    <name type="scientific">Trueperella pyogenes</name>
    <dbReference type="NCBI Taxonomy" id="1661"/>
    <lineage>
        <taxon>Bacteria</taxon>
        <taxon>Bacillati</taxon>
        <taxon>Actinomycetota</taxon>
        <taxon>Actinomycetes</taxon>
        <taxon>Actinomycetales</taxon>
        <taxon>Actinomycetaceae</taxon>
        <taxon>Trueperella</taxon>
    </lineage>
</organism>
<accession>A0A3Q9GMQ4</accession>
<sequence length="143" mass="16513">MNPTDSTIPRLNASGCADPTVFEVLKREQRQRFGYRPLAYICSPFAGDTEANIRLARRMCAAAVARRRIPIAPHLLFPQFMDDTKPAERELAMFFNRIVLSKCEEVWVYAPRISPGMRTEACWARHLDIPIRFLDSDFREIQP</sequence>
<dbReference type="InterPro" id="IPR056670">
    <property type="entry name" value="DUF7768"/>
</dbReference>
<reference evidence="2 3" key="1">
    <citation type="submission" date="2018-11" db="EMBL/GenBank/DDBJ databases">
        <title>Multidrug-resistant genes are associated with an 42-kb island TGI1 carrying a complex class 1 integron in a Trueperella pyogenes.</title>
        <authorList>
            <person name="Dong W."/>
        </authorList>
    </citation>
    <scope>NUCLEOTIDE SEQUENCE [LARGE SCALE GENOMIC DNA]</scope>
    <source>
        <strain evidence="2 3">TP4</strain>
    </source>
</reference>
<gene>
    <name evidence="2" type="ORF">EBQ10_08170</name>
</gene>
<dbReference type="AlphaFoldDB" id="A0A3Q9GMQ4"/>
<evidence type="ECO:0000259" key="1">
    <source>
        <dbReference type="Pfam" id="PF24963"/>
    </source>
</evidence>
<dbReference type="GeneID" id="97532409"/>
<dbReference type="Gene3D" id="3.40.50.10400">
    <property type="entry name" value="Hypothetical protein PA1492"/>
    <property type="match status" value="1"/>
</dbReference>
<dbReference type="EMBL" id="CP033905">
    <property type="protein sequence ID" value="AZR07268.1"/>
    <property type="molecule type" value="Genomic_DNA"/>
</dbReference>
<dbReference type="Proteomes" id="UP000275951">
    <property type="component" value="Chromosome"/>
</dbReference>